<keyword evidence="3" id="KW-1185">Reference proteome</keyword>
<dbReference type="InterPro" id="IPR020945">
    <property type="entry name" value="DMSO/NO3_reduct_chaperone"/>
</dbReference>
<comment type="caution">
    <text evidence="2">The sequence shown here is derived from an EMBL/GenBank/DDBJ whole genome shotgun (WGS) entry which is preliminary data.</text>
</comment>
<sequence>MTAEPAWRAVAARAASLLLRYPDWDVLAALPTLEAALGGLPAAVAHPLRLVAEHRGHTDPGRLVTAYVELFDFRRRCCLHLTYYTAGDTRRRGEALVLFAGAYKAAGLRVVDGELPDYLPAVLDLAAAADDGGWRLLRENRVGLDLLAKALDAEDSVYRHVIAAVRAMLPPAQPGDIAAAIRLARTGPPVEQVGLEPFGPVDTTGGRR</sequence>
<dbReference type="GO" id="GO:0051131">
    <property type="term" value="P:chaperone-mediated protein complex assembly"/>
    <property type="evidence" value="ECO:0007669"/>
    <property type="project" value="InterPro"/>
</dbReference>
<keyword evidence="1" id="KW-0534">Nitrate assimilation</keyword>
<dbReference type="InterPro" id="IPR003765">
    <property type="entry name" value="NO3_reductase_chaperone_NarJ"/>
</dbReference>
<dbReference type="Proteomes" id="UP000578112">
    <property type="component" value="Unassembled WGS sequence"/>
</dbReference>
<dbReference type="Gene3D" id="1.10.3480.10">
    <property type="entry name" value="TorD-like"/>
    <property type="match status" value="1"/>
</dbReference>
<gene>
    <name evidence="2" type="ORF">BJ971_004708</name>
</gene>
<dbReference type="AlphaFoldDB" id="A0A7W7MRX2"/>
<proteinExistence type="predicted"/>
<dbReference type="GO" id="GO:0042128">
    <property type="term" value="P:nitrate assimilation"/>
    <property type="evidence" value="ECO:0007669"/>
    <property type="project" value="UniProtKB-KW"/>
</dbReference>
<dbReference type="SUPFAM" id="SSF89155">
    <property type="entry name" value="TorD-like"/>
    <property type="match status" value="1"/>
</dbReference>
<dbReference type="Pfam" id="PF02613">
    <property type="entry name" value="Nitrate_red_del"/>
    <property type="match status" value="1"/>
</dbReference>
<protein>
    <submittedName>
        <fullName evidence="2">Nitrate reductase delta subunit</fullName>
    </submittedName>
</protein>
<dbReference type="EMBL" id="JACHNH010000001">
    <property type="protein sequence ID" value="MBB4764152.1"/>
    <property type="molecule type" value="Genomic_DNA"/>
</dbReference>
<dbReference type="PANTHER" id="PTHR43680:SF2">
    <property type="entry name" value="NITRATE REDUCTASE MOLYBDENUM COFACTOR ASSEMBLY CHAPERONE NARJ"/>
    <property type="match status" value="1"/>
</dbReference>
<accession>A0A7W7MRX2</accession>
<organism evidence="2 3">
    <name type="scientific">Actinoplanes digitatis</name>
    <dbReference type="NCBI Taxonomy" id="1868"/>
    <lineage>
        <taxon>Bacteria</taxon>
        <taxon>Bacillati</taxon>
        <taxon>Actinomycetota</taxon>
        <taxon>Actinomycetes</taxon>
        <taxon>Micromonosporales</taxon>
        <taxon>Micromonosporaceae</taxon>
        <taxon>Actinoplanes</taxon>
    </lineage>
</organism>
<evidence type="ECO:0000313" key="2">
    <source>
        <dbReference type="EMBL" id="MBB4764152.1"/>
    </source>
</evidence>
<dbReference type="PANTHER" id="PTHR43680">
    <property type="entry name" value="NITRATE REDUCTASE MOLYBDENUM COFACTOR ASSEMBLY CHAPERONE"/>
    <property type="match status" value="1"/>
</dbReference>
<dbReference type="GO" id="GO:0016530">
    <property type="term" value="F:metallochaperone activity"/>
    <property type="evidence" value="ECO:0007669"/>
    <property type="project" value="TreeGrafter"/>
</dbReference>
<dbReference type="NCBIfam" id="TIGR00684">
    <property type="entry name" value="narJ"/>
    <property type="match status" value="1"/>
</dbReference>
<dbReference type="GO" id="GO:0051082">
    <property type="term" value="F:unfolded protein binding"/>
    <property type="evidence" value="ECO:0007669"/>
    <property type="project" value="InterPro"/>
</dbReference>
<dbReference type="RefSeq" id="WP_184995373.1">
    <property type="nucleotide sequence ID" value="NZ_BOMK01000069.1"/>
</dbReference>
<evidence type="ECO:0000313" key="3">
    <source>
        <dbReference type="Proteomes" id="UP000578112"/>
    </source>
</evidence>
<evidence type="ECO:0000256" key="1">
    <source>
        <dbReference type="ARBA" id="ARBA00023063"/>
    </source>
</evidence>
<dbReference type="InterPro" id="IPR036411">
    <property type="entry name" value="TorD-like_sf"/>
</dbReference>
<name>A0A7W7MRX2_9ACTN</name>
<reference evidence="2 3" key="1">
    <citation type="submission" date="2020-08" db="EMBL/GenBank/DDBJ databases">
        <title>Sequencing the genomes of 1000 actinobacteria strains.</title>
        <authorList>
            <person name="Klenk H.-P."/>
        </authorList>
    </citation>
    <scope>NUCLEOTIDE SEQUENCE [LARGE SCALE GENOMIC DNA]</scope>
    <source>
        <strain evidence="2 3">DSM 43149</strain>
    </source>
</reference>